<dbReference type="InterPro" id="IPR036056">
    <property type="entry name" value="Fibrinogen-like_C"/>
</dbReference>
<accession>A0A9J7KLY8</accession>
<organism evidence="5 6">
    <name type="scientific">Branchiostoma floridae</name>
    <name type="common">Florida lancelet</name>
    <name type="synonym">Amphioxus</name>
    <dbReference type="NCBI Taxonomy" id="7739"/>
    <lineage>
        <taxon>Eukaryota</taxon>
        <taxon>Metazoa</taxon>
        <taxon>Chordata</taxon>
        <taxon>Cephalochordata</taxon>
        <taxon>Leptocardii</taxon>
        <taxon>Amphioxiformes</taxon>
        <taxon>Branchiostomatidae</taxon>
        <taxon>Branchiostoma</taxon>
    </lineage>
</organism>
<dbReference type="OrthoDB" id="6127080at2759"/>
<feature type="domain" description="Fibrinogen C-terminal" evidence="4">
    <location>
        <begin position="1"/>
        <end position="185"/>
    </location>
</feature>
<gene>
    <name evidence="6" type="primary">LOC118409034</name>
</gene>
<proteinExistence type="predicted"/>
<dbReference type="Gene3D" id="3.90.215.10">
    <property type="entry name" value="Gamma Fibrinogen, chain A, domain 1"/>
    <property type="match status" value="1"/>
</dbReference>
<dbReference type="Pfam" id="PF13927">
    <property type="entry name" value="Ig_3"/>
    <property type="match status" value="1"/>
</dbReference>
<evidence type="ECO:0000313" key="5">
    <source>
        <dbReference type="Proteomes" id="UP000001554"/>
    </source>
</evidence>
<dbReference type="Gene3D" id="2.170.300.10">
    <property type="entry name" value="Tie2 ligand-binding domain superfamily"/>
    <property type="match status" value="1"/>
</dbReference>
<evidence type="ECO:0000256" key="2">
    <source>
        <dbReference type="ARBA" id="ARBA00022530"/>
    </source>
</evidence>
<dbReference type="SMART" id="SM00186">
    <property type="entry name" value="FBG"/>
    <property type="match status" value="1"/>
</dbReference>
<dbReference type="CDD" id="cd00087">
    <property type="entry name" value="FReD"/>
    <property type="match status" value="1"/>
</dbReference>
<dbReference type="Pfam" id="PF00147">
    <property type="entry name" value="Fibrinogen_C"/>
    <property type="match status" value="1"/>
</dbReference>
<dbReference type="Gene3D" id="2.60.40.10">
    <property type="entry name" value="Immunoglobulins"/>
    <property type="match status" value="1"/>
</dbReference>
<evidence type="ECO:0000259" key="4">
    <source>
        <dbReference type="PROSITE" id="PS51406"/>
    </source>
</evidence>
<dbReference type="PROSITE" id="PS50835">
    <property type="entry name" value="IG_LIKE"/>
    <property type="match status" value="1"/>
</dbReference>
<sequence>MRNSGGGWTMIQRRQDGSVDFAKNWADYEQGFGNIDGEHWLGLSKQNQITGQKTYSLRVDLADWEDQSRHATYSSFSVGGSSTDYQVSISGYSGDAGDSLTNGSSRFNINGISFTTSDNDNDPNTGANCASRFGGGGWWFPDSCGYALLNGRYNGSGSAQGVNWREWRGYTYSLKMTSLKLRPDDFAVCAEGTFGPNCSETCRCLRGNAYCNHVTGACFGGCTDGWAGSDCQTVPPQFLQPTPANETRKLGRAVTWTCKATGDPLPIITWWHGRDKLTVANTSQTESGVQYTESVFTINAVSFDDNGTYSCVAANIGGLEIVTFSLTVQGRLAMDDQVSAACGFTTTFLAAGRVLCPRSTQCCSLDSGLPVGGRQLRRFGCAASNGGARDPEAPADLGQTLSTHRKDGRVLVFYLVGSNFRTVDIRQLTGYFVDKHTGRQHRLQFDGGRQFLRFSCAASNGGAMEPEAPADLGQTIST</sequence>
<dbReference type="PANTHER" id="PTHR19143:SF458">
    <property type="entry name" value="FIBRINOGEN C-TERMINAL DOMAIN-CONTAINING PROTEIN-RELATED"/>
    <property type="match status" value="1"/>
</dbReference>
<keyword evidence="5" id="KW-1185">Reference proteome</keyword>
<evidence type="ECO:0000259" key="3">
    <source>
        <dbReference type="PROSITE" id="PS50835"/>
    </source>
</evidence>
<dbReference type="PANTHER" id="PTHR19143">
    <property type="entry name" value="FIBRINOGEN/TENASCIN/ANGIOPOEITIN"/>
    <property type="match status" value="1"/>
</dbReference>
<dbReference type="SMART" id="SM00409">
    <property type="entry name" value="IG"/>
    <property type="match status" value="1"/>
</dbReference>
<dbReference type="RefSeq" id="XP_035665797.1">
    <property type="nucleotide sequence ID" value="XM_035809904.1"/>
</dbReference>
<evidence type="ECO:0000313" key="6">
    <source>
        <dbReference type="RefSeq" id="XP_035665797.1"/>
    </source>
</evidence>
<reference evidence="6" key="1">
    <citation type="submission" date="2025-08" db="UniProtKB">
        <authorList>
            <consortium name="RefSeq"/>
        </authorList>
    </citation>
    <scope>IDENTIFICATION</scope>
    <source>
        <strain evidence="6">S238N-H82</strain>
        <tissue evidence="6">Testes</tissue>
    </source>
</reference>
<dbReference type="SMART" id="SM00408">
    <property type="entry name" value="IGc2"/>
    <property type="match status" value="1"/>
</dbReference>
<dbReference type="InterPro" id="IPR050373">
    <property type="entry name" value="Fibrinogen_C-term_domain"/>
</dbReference>
<dbReference type="SUPFAM" id="SSF56496">
    <property type="entry name" value="Fibrinogen C-terminal domain-like"/>
    <property type="match status" value="1"/>
</dbReference>
<dbReference type="InterPro" id="IPR002181">
    <property type="entry name" value="Fibrinogen_a/b/g_C_dom"/>
</dbReference>
<dbReference type="InterPro" id="IPR013783">
    <property type="entry name" value="Ig-like_fold"/>
</dbReference>
<keyword evidence="2" id="KW-0964">Secreted</keyword>
<name>A0A9J7KLY8_BRAFL</name>
<comment type="subcellular location">
    <subcellularLocation>
        <location evidence="1">Secreted</location>
        <location evidence="1">Extracellular space</location>
        <location evidence="1">Extracellular matrix</location>
    </subcellularLocation>
</comment>
<protein>
    <submittedName>
        <fullName evidence="6">Uncharacterized protein LOC118409034</fullName>
    </submittedName>
</protein>
<dbReference type="AlphaFoldDB" id="A0A9J7KLY8"/>
<dbReference type="InterPro" id="IPR003599">
    <property type="entry name" value="Ig_sub"/>
</dbReference>
<dbReference type="Proteomes" id="UP000001554">
    <property type="component" value="Unplaced"/>
</dbReference>
<keyword evidence="2" id="KW-0272">Extracellular matrix</keyword>
<dbReference type="PROSITE" id="PS51406">
    <property type="entry name" value="FIBRINOGEN_C_2"/>
    <property type="match status" value="1"/>
</dbReference>
<dbReference type="InterPro" id="IPR007110">
    <property type="entry name" value="Ig-like_dom"/>
</dbReference>
<dbReference type="InterPro" id="IPR036179">
    <property type="entry name" value="Ig-like_dom_sf"/>
</dbReference>
<dbReference type="KEGG" id="bfo:118409034"/>
<dbReference type="InterPro" id="IPR014716">
    <property type="entry name" value="Fibrinogen_a/b/g_C_1"/>
</dbReference>
<dbReference type="SUPFAM" id="SSF48726">
    <property type="entry name" value="Immunoglobulin"/>
    <property type="match status" value="1"/>
</dbReference>
<feature type="domain" description="Ig-like" evidence="3">
    <location>
        <begin position="236"/>
        <end position="327"/>
    </location>
</feature>
<evidence type="ECO:0000256" key="1">
    <source>
        <dbReference type="ARBA" id="ARBA00004498"/>
    </source>
</evidence>
<dbReference type="InterPro" id="IPR003598">
    <property type="entry name" value="Ig_sub2"/>
</dbReference>
<dbReference type="GeneID" id="118409034"/>